<accession>A0AA50DNR6</accession>
<organism evidence="6 7">
    <name type="scientific">Erwinia pyri</name>
    <dbReference type="NCBI Taxonomy" id="3062598"/>
    <lineage>
        <taxon>Bacteria</taxon>
        <taxon>Pseudomonadati</taxon>
        <taxon>Pseudomonadota</taxon>
        <taxon>Gammaproteobacteria</taxon>
        <taxon>Enterobacterales</taxon>
        <taxon>Erwiniaceae</taxon>
        <taxon>Erwinia</taxon>
    </lineage>
</organism>
<dbReference type="SUPFAM" id="SSF48498">
    <property type="entry name" value="Tetracyclin repressor-like, C-terminal domain"/>
    <property type="match status" value="1"/>
</dbReference>
<dbReference type="RefSeq" id="WP_306213396.1">
    <property type="nucleotide sequence ID" value="NZ_CP132354.1"/>
</dbReference>
<dbReference type="InterPro" id="IPR049445">
    <property type="entry name" value="TetR_SbtR-like_C"/>
</dbReference>
<keyword evidence="6" id="KW-0614">Plasmid</keyword>
<protein>
    <submittedName>
        <fullName evidence="6">Helix-turn-helix domain-containing protein</fullName>
    </submittedName>
</protein>
<dbReference type="GO" id="GO:0003700">
    <property type="term" value="F:DNA-binding transcription factor activity"/>
    <property type="evidence" value="ECO:0007669"/>
    <property type="project" value="TreeGrafter"/>
</dbReference>
<proteinExistence type="predicted"/>
<dbReference type="PANTHER" id="PTHR30055:SF234">
    <property type="entry name" value="HTH-TYPE TRANSCRIPTIONAL REGULATOR BETI"/>
    <property type="match status" value="1"/>
</dbReference>
<evidence type="ECO:0000313" key="6">
    <source>
        <dbReference type="EMBL" id="WLS81132.1"/>
    </source>
</evidence>
<evidence type="ECO:0000259" key="5">
    <source>
        <dbReference type="PROSITE" id="PS50977"/>
    </source>
</evidence>
<keyword evidence="3" id="KW-0804">Transcription</keyword>
<gene>
    <name evidence="6" type="ORF">Q3V30_21995</name>
</gene>
<keyword evidence="1" id="KW-0805">Transcription regulation</keyword>
<name>A0AA50DNR6_9GAMM</name>
<dbReference type="KEGG" id="epi:Q3V30_21995"/>
<dbReference type="SUPFAM" id="SSF46689">
    <property type="entry name" value="Homeodomain-like"/>
    <property type="match status" value="1"/>
</dbReference>
<dbReference type="PROSITE" id="PS50977">
    <property type="entry name" value="HTH_TETR_2"/>
    <property type="match status" value="1"/>
</dbReference>
<dbReference type="GO" id="GO:0000976">
    <property type="term" value="F:transcription cis-regulatory region binding"/>
    <property type="evidence" value="ECO:0007669"/>
    <property type="project" value="TreeGrafter"/>
</dbReference>
<dbReference type="Proteomes" id="UP001228139">
    <property type="component" value="Plasmid unnamed1"/>
</dbReference>
<dbReference type="InterPro" id="IPR036271">
    <property type="entry name" value="Tet_transcr_reg_TetR-rel_C_sf"/>
</dbReference>
<keyword evidence="2 4" id="KW-0238">DNA-binding</keyword>
<dbReference type="AlphaFoldDB" id="A0AA50DNR6"/>
<dbReference type="InterPro" id="IPR001647">
    <property type="entry name" value="HTH_TetR"/>
</dbReference>
<evidence type="ECO:0000313" key="7">
    <source>
        <dbReference type="Proteomes" id="UP001228139"/>
    </source>
</evidence>
<evidence type="ECO:0000256" key="2">
    <source>
        <dbReference type="ARBA" id="ARBA00023125"/>
    </source>
</evidence>
<dbReference type="Pfam" id="PF00440">
    <property type="entry name" value="TetR_N"/>
    <property type="match status" value="1"/>
</dbReference>
<dbReference type="PANTHER" id="PTHR30055">
    <property type="entry name" value="HTH-TYPE TRANSCRIPTIONAL REGULATOR RUTR"/>
    <property type="match status" value="1"/>
</dbReference>
<sequence length="192" mass="20444">MRADAKENYNHLLVTARAVVAEDGANASMRDIARKAGVGPATLFRHFPTRDALLDTLLRSTLEELTRKAGVLESASSADEALVAWLRDAVAFVRIYSGVVTLMATALSDASSALHASCENLRSAGTRLLTRAQAEGRADKNMTGSDMFALIGALGWIGDQASYSARSDYLFDVIASAILTNRPGRDVAIGTI</sequence>
<geneLocation type="plasmid" evidence="6 7">
    <name>unnamed1</name>
</geneLocation>
<dbReference type="PRINTS" id="PR00455">
    <property type="entry name" value="HTHTETR"/>
</dbReference>
<reference evidence="6 7" key="1">
    <citation type="submission" date="2023-07" db="EMBL/GenBank/DDBJ databases">
        <title>Pathogenic bacteria of pear tree diseases.</title>
        <authorList>
            <person name="Zhang Z."/>
            <person name="He L."/>
            <person name="Huang R."/>
        </authorList>
    </citation>
    <scope>NUCLEOTIDE SEQUENCE [LARGE SCALE GENOMIC DNA]</scope>
    <source>
        <strain evidence="6 7">DE2</strain>
        <plasmid evidence="6 7">unnamed1</plasmid>
    </source>
</reference>
<evidence type="ECO:0000256" key="3">
    <source>
        <dbReference type="ARBA" id="ARBA00023163"/>
    </source>
</evidence>
<evidence type="ECO:0000256" key="1">
    <source>
        <dbReference type="ARBA" id="ARBA00023015"/>
    </source>
</evidence>
<dbReference type="Pfam" id="PF21597">
    <property type="entry name" value="TetR_C_43"/>
    <property type="match status" value="1"/>
</dbReference>
<dbReference type="EMBL" id="CP132354">
    <property type="protein sequence ID" value="WLS81132.1"/>
    <property type="molecule type" value="Genomic_DNA"/>
</dbReference>
<dbReference type="InterPro" id="IPR050109">
    <property type="entry name" value="HTH-type_TetR-like_transc_reg"/>
</dbReference>
<feature type="domain" description="HTH tetR-type" evidence="5">
    <location>
        <begin position="6"/>
        <end position="65"/>
    </location>
</feature>
<dbReference type="InterPro" id="IPR009057">
    <property type="entry name" value="Homeodomain-like_sf"/>
</dbReference>
<dbReference type="Gene3D" id="1.10.357.10">
    <property type="entry name" value="Tetracycline Repressor, domain 2"/>
    <property type="match status" value="1"/>
</dbReference>
<evidence type="ECO:0000256" key="4">
    <source>
        <dbReference type="PROSITE-ProRule" id="PRU00335"/>
    </source>
</evidence>
<keyword evidence="7" id="KW-1185">Reference proteome</keyword>
<feature type="DNA-binding region" description="H-T-H motif" evidence="4">
    <location>
        <begin position="28"/>
        <end position="47"/>
    </location>
</feature>